<dbReference type="InterPro" id="IPR047127">
    <property type="entry name" value="MutT-like"/>
</dbReference>
<dbReference type="Pfam" id="PF00293">
    <property type="entry name" value="NUDIX"/>
    <property type="match status" value="1"/>
</dbReference>
<dbReference type="GO" id="GO:0035539">
    <property type="term" value="F:8-oxo-7,8-dihydrodeoxyguanosine triphosphate pyrophosphatase activity"/>
    <property type="evidence" value="ECO:0007669"/>
    <property type="project" value="UniProtKB-EC"/>
</dbReference>
<keyword evidence="3" id="KW-0515">Mutator protein</keyword>
<keyword evidence="7 14" id="KW-0378">Hydrolase</keyword>
<dbReference type="PROSITE" id="PS00893">
    <property type="entry name" value="NUDIX_BOX"/>
    <property type="match status" value="1"/>
</dbReference>
<dbReference type="NCBIfam" id="TIGR00586">
    <property type="entry name" value="mutt"/>
    <property type="match status" value="1"/>
</dbReference>
<dbReference type="GO" id="GO:0006260">
    <property type="term" value="P:DNA replication"/>
    <property type="evidence" value="ECO:0007669"/>
    <property type="project" value="UniProtKB-KW"/>
</dbReference>
<keyword evidence="4" id="KW-0235">DNA replication</keyword>
<evidence type="ECO:0000256" key="4">
    <source>
        <dbReference type="ARBA" id="ARBA00022705"/>
    </source>
</evidence>
<evidence type="ECO:0000256" key="6">
    <source>
        <dbReference type="ARBA" id="ARBA00022763"/>
    </source>
</evidence>
<dbReference type="AlphaFoldDB" id="A0A3A1UMU2"/>
<evidence type="ECO:0000313" key="17">
    <source>
        <dbReference type="Proteomes" id="UP000266482"/>
    </source>
</evidence>
<dbReference type="InterPro" id="IPR020476">
    <property type="entry name" value="Nudix_hydrolase"/>
</dbReference>
<dbReference type="GO" id="GO:0046872">
    <property type="term" value="F:metal ion binding"/>
    <property type="evidence" value="ECO:0007669"/>
    <property type="project" value="UniProtKB-KW"/>
</dbReference>
<evidence type="ECO:0000256" key="3">
    <source>
        <dbReference type="ARBA" id="ARBA00022457"/>
    </source>
</evidence>
<dbReference type="Gene3D" id="3.90.79.10">
    <property type="entry name" value="Nucleoside Triphosphate Pyrophosphohydrolase"/>
    <property type="match status" value="1"/>
</dbReference>
<keyword evidence="17" id="KW-1185">Reference proteome</keyword>
<dbReference type="OrthoDB" id="9810648at2"/>
<dbReference type="PANTHER" id="PTHR47707:SF1">
    <property type="entry name" value="NUDIX HYDROLASE FAMILY PROTEIN"/>
    <property type="match status" value="1"/>
</dbReference>
<gene>
    <name evidence="16" type="primary">mutT</name>
    <name evidence="16" type="ORF">D3P08_22955</name>
</gene>
<dbReference type="GO" id="GO:0044715">
    <property type="term" value="F:8-oxo-dGDP phosphatase activity"/>
    <property type="evidence" value="ECO:0007669"/>
    <property type="project" value="TreeGrafter"/>
</dbReference>
<name>A0A3A1UMU2_9BACL</name>
<keyword evidence="8 13" id="KW-0460">Magnesium</keyword>
<evidence type="ECO:0000259" key="15">
    <source>
        <dbReference type="PROSITE" id="PS51462"/>
    </source>
</evidence>
<keyword evidence="6" id="KW-0227">DNA damage</keyword>
<evidence type="ECO:0000256" key="2">
    <source>
        <dbReference type="ARBA" id="ARBA00005582"/>
    </source>
</evidence>
<dbReference type="InterPro" id="IPR015797">
    <property type="entry name" value="NUDIX_hydrolase-like_dom_sf"/>
</dbReference>
<dbReference type="PRINTS" id="PR00502">
    <property type="entry name" value="NUDIXFAMILY"/>
</dbReference>
<feature type="binding site" evidence="12">
    <location>
        <position position="24"/>
    </location>
    <ligand>
        <name>8-oxo-dGTP</name>
        <dbReference type="ChEBI" id="CHEBI:77896"/>
    </ligand>
</feature>
<proteinExistence type="inferred from homology"/>
<evidence type="ECO:0000256" key="11">
    <source>
        <dbReference type="ARBA" id="ARBA00038905"/>
    </source>
</evidence>
<feature type="domain" description="Nudix hydrolase" evidence="15">
    <location>
        <begin position="3"/>
        <end position="128"/>
    </location>
</feature>
<accession>A0A3A1UMU2</accession>
<dbReference type="EMBL" id="QXQA01000018">
    <property type="protein sequence ID" value="RIX49408.1"/>
    <property type="molecule type" value="Genomic_DNA"/>
</dbReference>
<feature type="binding site" evidence="12">
    <location>
        <begin position="35"/>
        <end position="38"/>
    </location>
    <ligand>
        <name>8-oxo-dGTP</name>
        <dbReference type="ChEBI" id="CHEBI:77896"/>
    </ligand>
</feature>
<dbReference type="SUPFAM" id="SSF55811">
    <property type="entry name" value="Nudix"/>
    <property type="match status" value="1"/>
</dbReference>
<dbReference type="CDD" id="cd03425">
    <property type="entry name" value="NUDIX_MutT_NudA_like"/>
    <property type="match status" value="1"/>
</dbReference>
<feature type="binding site" evidence="13">
    <location>
        <position position="58"/>
    </location>
    <ligand>
        <name>Mg(2+)</name>
        <dbReference type="ChEBI" id="CHEBI:18420"/>
    </ligand>
</feature>
<sequence length="129" mass="14303">MVKTVHVAGAVIQNERGEILCALRSASMSMPGLWEFPGGKLEPGESPQSCLVREIKEELGCEIQVGELIADAEHEYPSIRVHLLTYYAVIVGGEPAAREHERLLWLPASRLFELEWAPADIPTVERLLS</sequence>
<comment type="caution">
    <text evidence="16">The sequence shown here is derived from an EMBL/GenBank/DDBJ whole genome shotgun (WGS) entry which is preliminary data.</text>
</comment>
<dbReference type="InterPro" id="IPR020084">
    <property type="entry name" value="NUDIX_hydrolase_CS"/>
</dbReference>
<evidence type="ECO:0000256" key="5">
    <source>
        <dbReference type="ARBA" id="ARBA00022723"/>
    </source>
</evidence>
<evidence type="ECO:0000256" key="8">
    <source>
        <dbReference type="ARBA" id="ARBA00022842"/>
    </source>
</evidence>
<evidence type="ECO:0000256" key="14">
    <source>
        <dbReference type="RuleBase" id="RU003476"/>
    </source>
</evidence>
<evidence type="ECO:0000256" key="13">
    <source>
        <dbReference type="PIRSR" id="PIRSR603561-2"/>
    </source>
</evidence>
<evidence type="ECO:0000256" key="1">
    <source>
        <dbReference type="ARBA" id="ARBA00001946"/>
    </source>
</evidence>
<dbReference type="InterPro" id="IPR000086">
    <property type="entry name" value="NUDIX_hydrolase_dom"/>
</dbReference>
<keyword evidence="5 13" id="KW-0479">Metal-binding</keyword>
<dbReference type="EC" id="3.6.1.55" evidence="11"/>
<comment type="cofactor">
    <cofactor evidence="1 13">
        <name>Mg(2+)</name>
        <dbReference type="ChEBI" id="CHEBI:18420"/>
    </cofactor>
</comment>
<evidence type="ECO:0000256" key="7">
    <source>
        <dbReference type="ARBA" id="ARBA00022801"/>
    </source>
</evidence>
<comment type="similarity">
    <text evidence="2 14">Belongs to the Nudix hydrolase family.</text>
</comment>
<evidence type="ECO:0000256" key="9">
    <source>
        <dbReference type="ARBA" id="ARBA00023204"/>
    </source>
</evidence>
<protein>
    <recommendedName>
        <fullName evidence="11">8-oxo-dGTP diphosphatase</fullName>
        <ecNumber evidence="11">3.6.1.55</ecNumber>
    </recommendedName>
</protein>
<dbReference type="PROSITE" id="PS51462">
    <property type="entry name" value="NUDIX"/>
    <property type="match status" value="1"/>
</dbReference>
<evidence type="ECO:0000313" key="16">
    <source>
        <dbReference type="EMBL" id="RIX49408.1"/>
    </source>
</evidence>
<dbReference type="InterPro" id="IPR003561">
    <property type="entry name" value="Mutator_MutT"/>
</dbReference>
<organism evidence="16 17">
    <name type="scientific">Paenibacillus nanensis</name>
    <dbReference type="NCBI Taxonomy" id="393251"/>
    <lineage>
        <taxon>Bacteria</taxon>
        <taxon>Bacillati</taxon>
        <taxon>Bacillota</taxon>
        <taxon>Bacilli</taxon>
        <taxon>Bacillales</taxon>
        <taxon>Paenibacillaceae</taxon>
        <taxon>Paenibacillus</taxon>
    </lineage>
</organism>
<feature type="binding site" evidence="13">
    <location>
        <position position="38"/>
    </location>
    <ligand>
        <name>Mg(2+)</name>
        <dbReference type="ChEBI" id="CHEBI:18420"/>
    </ligand>
</feature>
<dbReference type="GO" id="GO:0044716">
    <property type="term" value="F:8-oxo-GDP phosphatase activity"/>
    <property type="evidence" value="ECO:0007669"/>
    <property type="project" value="TreeGrafter"/>
</dbReference>
<comment type="catalytic activity">
    <reaction evidence="10">
        <text>8-oxo-dGTP + H2O = 8-oxo-dGMP + diphosphate + H(+)</text>
        <dbReference type="Rhea" id="RHEA:31575"/>
        <dbReference type="ChEBI" id="CHEBI:15377"/>
        <dbReference type="ChEBI" id="CHEBI:15378"/>
        <dbReference type="ChEBI" id="CHEBI:33019"/>
        <dbReference type="ChEBI" id="CHEBI:63224"/>
        <dbReference type="ChEBI" id="CHEBI:77896"/>
        <dbReference type="EC" id="3.6.1.55"/>
    </reaction>
</comment>
<reference evidence="16 17" key="1">
    <citation type="submission" date="2018-09" db="EMBL/GenBank/DDBJ databases">
        <title>Paenibacillus aracenensis nov. sp. isolated from a cave in southern Spain.</title>
        <authorList>
            <person name="Jurado V."/>
            <person name="Gutierrez-Patricio S."/>
            <person name="Gonzalez-Pimentel J.L."/>
            <person name="Miller A.Z."/>
            <person name="Laiz L."/>
            <person name="Saiz-Jimenez C."/>
        </authorList>
    </citation>
    <scope>NUCLEOTIDE SEQUENCE [LARGE SCALE GENOMIC DNA]</scope>
    <source>
        <strain evidence="16 17">DSM 22867</strain>
    </source>
</reference>
<keyword evidence="9" id="KW-0234">DNA repair</keyword>
<dbReference type="GO" id="GO:0006281">
    <property type="term" value="P:DNA repair"/>
    <property type="evidence" value="ECO:0007669"/>
    <property type="project" value="UniProtKB-KW"/>
</dbReference>
<evidence type="ECO:0000256" key="12">
    <source>
        <dbReference type="PIRSR" id="PIRSR603561-1"/>
    </source>
</evidence>
<dbReference type="PANTHER" id="PTHR47707">
    <property type="entry name" value="8-OXO-DGTP DIPHOSPHATASE"/>
    <property type="match status" value="1"/>
</dbReference>
<dbReference type="RefSeq" id="WP_119602451.1">
    <property type="nucleotide sequence ID" value="NZ_QXQA01000018.1"/>
</dbReference>
<evidence type="ECO:0000256" key="10">
    <source>
        <dbReference type="ARBA" id="ARBA00035861"/>
    </source>
</evidence>
<dbReference type="GO" id="GO:0008413">
    <property type="term" value="F:8-oxo-7,8-dihydroguanosine triphosphate pyrophosphatase activity"/>
    <property type="evidence" value="ECO:0007669"/>
    <property type="project" value="InterPro"/>
</dbReference>
<dbReference type="Proteomes" id="UP000266482">
    <property type="component" value="Unassembled WGS sequence"/>
</dbReference>